<keyword evidence="11" id="KW-1185">Reference proteome</keyword>
<dbReference type="SMART" id="SM00225">
    <property type="entry name" value="BTB"/>
    <property type="match status" value="1"/>
</dbReference>
<name>A0A1C7LTP8_GRIFR</name>
<dbReference type="GlyCosmos" id="A0A1C7LTP8">
    <property type="glycosylation" value="1 site, No reported glycans"/>
</dbReference>
<dbReference type="EMBL" id="LUGG01000022">
    <property type="protein sequence ID" value="OBZ68161.1"/>
    <property type="molecule type" value="Genomic_DNA"/>
</dbReference>
<evidence type="ECO:0000256" key="8">
    <source>
        <dbReference type="ARBA" id="ARBA00031934"/>
    </source>
</evidence>
<dbReference type="EC" id="3.1.2.22" evidence="2"/>
<dbReference type="InterPro" id="IPR002472">
    <property type="entry name" value="Palm_thioest"/>
</dbReference>
<evidence type="ECO:0000256" key="3">
    <source>
        <dbReference type="ARBA" id="ARBA00014212"/>
    </source>
</evidence>
<dbReference type="SUPFAM" id="SSF54695">
    <property type="entry name" value="POZ domain"/>
    <property type="match status" value="1"/>
</dbReference>
<sequence length="704" mass="79746">MSHWPLTIHRRRSFQEPQEELVESTFTYYTAIESMQADSDDSSPTATYHPLFSSSDGDVILGSKDGTLFRVHTFTLKMTSGWFRTMFSLPQKSSASTPDVIYVDEDAATLEDLLRMICGLTIPRLDSYDVIEPLLHAAEKYDMPGPMSIVRRLVMTPPLVDDPLRLYALTCRYGWQDEAMMASKYTLTLNLHAPEHRNTLKKLGTDSLLNLFQLHRFRRETLRGRLDDPPFVSDGGDTSCSHCGSAVDYHTWRELKYVIIMEMDSRPLGDTVCSSGLLEWPAARACWNAKCATCDKVLYDKTLTMRVIRECIDSLPTTVEDRNLAVEGVIVHVHVRITMAFDLFSLRGLRSRSSQPETRRRVNEARVARDMAAVSQRLPVLILLPLSFALGVPLRSSFSKPRPLVIWHGLGDSYASPGMLEFMSLIKDIHPGIFIHSIFLNENLKEDERAGFYGNVNEQVQVVSEQLANITELREGFDAIGFSQGGQFLRAYVERYNSPPLNNLITFGSQHMGISDIPLCRPWDVLCQLARRAARNGVYTEWAQNNLVQACHFLAQYFRDPSQLEFYLESNRFLTSINNEIPASANSTYMQNLASLNKLVLVLFSADKTVVPKESSWFGSYAVANDTEARDDKTIVPMRLQPLYTEDWIGLRTLDERGDVLLETCEGEHMQLSSECWQPLVKRFVGGPVSSDRLSESESVLRVQ</sequence>
<dbReference type="OrthoDB" id="3238622at2759"/>
<dbReference type="GO" id="GO:0008474">
    <property type="term" value="F:palmitoyl-(protein) hydrolase activity"/>
    <property type="evidence" value="ECO:0007669"/>
    <property type="project" value="UniProtKB-EC"/>
</dbReference>
<keyword evidence="6" id="KW-1015">Disulfide bond</keyword>
<dbReference type="InterPro" id="IPR011333">
    <property type="entry name" value="SKP1/BTB/POZ_sf"/>
</dbReference>
<proteinExistence type="inferred from homology"/>
<organism evidence="10 11">
    <name type="scientific">Grifola frondosa</name>
    <name type="common">Maitake</name>
    <name type="synonym">Polyporus frondosus</name>
    <dbReference type="NCBI Taxonomy" id="5627"/>
    <lineage>
        <taxon>Eukaryota</taxon>
        <taxon>Fungi</taxon>
        <taxon>Dikarya</taxon>
        <taxon>Basidiomycota</taxon>
        <taxon>Agaricomycotina</taxon>
        <taxon>Agaricomycetes</taxon>
        <taxon>Polyporales</taxon>
        <taxon>Grifolaceae</taxon>
        <taxon>Grifola</taxon>
    </lineage>
</organism>
<evidence type="ECO:0000259" key="9">
    <source>
        <dbReference type="PROSITE" id="PS50097"/>
    </source>
</evidence>
<dbReference type="STRING" id="5627.A0A1C7LTP8"/>
<reference evidence="10 11" key="1">
    <citation type="submission" date="2016-03" db="EMBL/GenBank/DDBJ databases">
        <title>Whole genome sequencing of Grifola frondosa 9006-11.</title>
        <authorList>
            <person name="Min B."/>
            <person name="Park H."/>
            <person name="Kim J.-G."/>
            <person name="Cho H."/>
            <person name="Oh Y.-L."/>
            <person name="Kong W.-S."/>
            <person name="Choi I.-G."/>
        </authorList>
    </citation>
    <scope>NUCLEOTIDE SEQUENCE [LARGE SCALE GENOMIC DNA]</scope>
    <source>
        <strain evidence="10 11">9006-11</strain>
    </source>
</reference>
<dbReference type="CDD" id="cd18186">
    <property type="entry name" value="BTB_POZ_ZBTB_KLHL-like"/>
    <property type="match status" value="1"/>
</dbReference>
<comment type="similarity">
    <text evidence="1">Belongs to the palmitoyl-protein thioesterase family.</text>
</comment>
<evidence type="ECO:0000313" key="11">
    <source>
        <dbReference type="Proteomes" id="UP000092993"/>
    </source>
</evidence>
<accession>A0A1C7LTP8</accession>
<evidence type="ECO:0000256" key="6">
    <source>
        <dbReference type="ARBA" id="ARBA00023157"/>
    </source>
</evidence>
<dbReference type="Pfam" id="PF00651">
    <property type="entry name" value="BTB"/>
    <property type="match status" value="1"/>
</dbReference>
<comment type="caution">
    <text evidence="10">The sequence shown here is derived from an EMBL/GenBank/DDBJ whole genome shotgun (WGS) entry which is preliminary data.</text>
</comment>
<dbReference type="FunFam" id="3.40.50.1820:FF:000107">
    <property type="entry name" value="Palmitoyl-protein thioesterase 1"/>
    <property type="match status" value="1"/>
</dbReference>
<dbReference type="Gene3D" id="3.30.710.10">
    <property type="entry name" value="Potassium Channel Kv1.1, Chain A"/>
    <property type="match status" value="1"/>
</dbReference>
<feature type="domain" description="BTB" evidence="9">
    <location>
        <begin position="57"/>
        <end position="117"/>
    </location>
</feature>
<dbReference type="Pfam" id="PF02089">
    <property type="entry name" value="Palm_thioest"/>
    <property type="match status" value="1"/>
</dbReference>
<evidence type="ECO:0000256" key="5">
    <source>
        <dbReference type="ARBA" id="ARBA00022801"/>
    </source>
</evidence>
<dbReference type="Proteomes" id="UP000092993">
    <property type="component" value="Unassembled WGS sequence"/>
</dbReference>
<dbReference type="InterPro" id="IPR000210">
    <property type="entry name" value="BTB/POZ_dom"/>
</dbReference>
<dbReference type="AlphaFoldDB" id="A0A1C7LTP8"/>
<dbReference type="PANTHER" id="PTHR11247:SF8">
    <property type="entry name" value="PALMITOYL-PROTEIN THIOESTERASE 1"/>
    <property type="match status" value="1"/>
</dbReference>
<dbReference type="PANTHER" id="PTHR11247">
    <property type="entry name" value="PALMITOYL-PROTEIN THIOESTERASE/DOLICHYLDIPHOSPHATASE 1"/>
    <property type="match status" value="1"/>
</dbReference>
<evidence type="ECO:0000256" key="1">
    <source>
        <dbReference type="ARBA" id="ARBA00010758"/>
    </source>
</evidence>
<gene>
    <name evidence="10" type="primary">ppt-1</name>
    <name evidence="10" type="ORF">A0H81_11795</name>
</gene>
<dbReference type="PROSITE" id="PS50097">
    <property type="entry name" value="BTB"/>
    <property type="match status" value="1"/>
</dbReference>
<evidence type="ECO:0000313" key="10">
    <source>
        <dbReference type="EMBL" id="OBZ68161.1"/>
    </source>
</evidence>
<evidence type="ECO:0000256" key="2">
    <source>
        <dbReference type="ARBA" id="ARBA00012423"/>
    </source>
</evidence>
<keyword evidence="5" id="KW-0378">Hydrolase</keyword>
<protein>
    <recommendedName>
        <fullName evidence="3">Palmitoyl-protein thioesterase 1</fullName>
        <ecNumber evidence="2">3.1.2.22</ecNumber>
    </recommendedName>
    <alternativeName>
        <fullName evidence="8">Palmitoyl-protein hydrolase 1</fullName>
    </alternativeName>
</protein>
<evidence type="ECO:0000256" key="4">
    <source>
        <dbReference type="ARBA" id="ARBA00022729"/>
    </source>
</evidence>
<dbReference type="SUPFAM" id="SSF53474">
    <property type="entry name" value="alpha/beta-Hydrolases"/>
    <property type="match status" value="1"/>
</dbReference>
<dbReference type="InterPro" id="IPR029058">
    <property type="entry name" value="AB_hydrolase_fold"/>
</dbReference>
<keyword evidence="4" id="KW-0732">Signal</keyword>
<dbReference type="Gene3D" id="3.40.50.1820">
    <property type="entry name" value="alpha/beta hydrolase"/>
    <property type="match status" value="1"/>
</dbReference>
<evidence type="ECO:0000256" key="7">
    <source>
        <dbReference type="ARBA" id="ARBA00023180"/>
    </source>
</evidence>
<dbReference type="PRINTS" id="PR00414">
    <property type="entry name" value="PPTHIESTRASE"/>
</dbReference>
<keyword evidence="7" id="KW-0325">Glycoprotein</keyword>